<keyword evidence="9" id="KW-1185">Reference proteome</keyword>
<evidence type="ECO:0000256" key="3">
    <source>
        <dbReference type="ARBA" id="ARBA00012925"/>
    </source>
</evidence>
<sequence>MQTDPTATDAYLAHNRARATGPRDLLPMPPARHTAVVTCMDARLDVYALLGLSVGDSHVFRNAGGVVTDDVIRSLAVSQRLLGTREIVIIHHTDCGMATFTDEDFLASLERDAGARPDWVPGCFTDPVDSVRASIARVHASPFVPHKESVRGFVLDLRTELLEEVHAGVPVG</sequence>
<evidence type="ECO:0000256" key="6">
    <source>
        <dbReference type="ARBA" id="ARBA00024993"/>
    </source>
</evidence>
<protein>
    <recommendedName>
        <fullName evidence="3">carbonic anhydrase</fullName>
        <ecNumber evidence="3">4.2.1.1</ecNumber>
    </recommendedName>
</protein>
<dbReference type="PANTHER" id="PTHR43175:SF3">
    <property type="entry name" value="CARBON DISULFIDE HYDROLASE"/>
    <property type="match status" value="1"/>
</dbReference>
<evidence type="ECO:0000313" key="8">
    <source>
        <dbReference type="EMBL" id="GAA2401503.1"/>
    </source>
</evidence>
<evidence type="ECO:0000313" key="9">
    <source>
        <dbReference type="Proteomes" id="UP001500058"/>
    </source>
</evidence>
<organism evidence="8 9">
    <name type="scientific">Streptomyces glaucosporus</name>
    <dbReference type="NCBI Taxonomy" id="284044"/>
    <lineage>
        <taxon>Bacteria</taxon>
        <taxon>Bacillati</taxon>
        <taxon>Actinomycetota</taxon>
        <taxon>Actinomycetes</taxon>
        <taxon>Kitasatosporales</taxon>
        <taxon>Streptomycetaceae</taxon>
        <taxon>Streptomyces</taxon>
    </lineage>
</organism>
<dbReference type="SUPFAM" id="SSF53056">
    <property type="entry name" value="beta-carbonic anhydrase, cab"/>
    <property type="match status" value="1"/>
</dbReference>
<dbReference type="SMART" id="SM00947">
    <property type="entry name" value="Pro_CA"/>
    <property type="match status" value="1"/>
</dbReference>
<dbReference type="EMBL" id="BAAATJ010000013">
    <property type="protein sequence ID" value="GAA2401503.1"/>
    <property type="molecule type" value="Genomic_DNA"/>
</dbReference>
<reference evidence="9" key="1">
    <citation type="journal article" date="2019" name="Int. J. Syst. Evol. Microbiol.">
        <title>The Global Catalogue of Microorganisms (GCM) 10K type strain sequencing project: providing services to taxonomists for standard genome sequencing and annotation.</title>
        <authorList>
            <consortium name="The Broad Institute Genomics Platform"/>
            <consortium name="The Broad Institute Genome Sequencing Center for Infectious Disease"/>
            <person name="Wu L."/>
            <person name="Ma J."/>
        </authorList>
    </citation>
    <scope>NUCLEOTIDE SEQUENCE [LARGE SCALE GENOMIC DNA]</scope>
    <source>
        <strain evidence="9">JCM 6921</strain>
    </source>
</reference>
<accession>A0ABP5VK46</accession>
<dbReference type="Pfam" id="PF00484">
    <property type="entry name" value="Pro_CA"/>
    <property type="match status" value="1"/>
</dbReference>
<keyword evidence="4" id="KW-0479">Metal-binding</keyword>
<evidence type="ECO:0000256" key="2">
    <source>
        <dbReference type="ARBA" id="ARBA00006217"/>
    </source>
</evidence>
<evidence type="ECO:0000256" key="7">
    <source>
        <dbReference type="ARBA" id="ARBA00048348"/>
    </source>
</evidence>
<evidence type="ECO:0000256" key="1">
    <source>
        <dbReference type="ARBA" id="ARBA00001947"/>
    </source>
</evidence>
<comment type="cofactor">
    <cofactor evidence="1">
        <name>Zn(2+)</name>
        <dbReference type="ChEBI" id="CHEBI:29105"/>
    </cofactor>
</comment>
<dbReference type="EC" id="4.2.1.1" evidence="3"/>
<dbReference type="PANTHER" id="PTHR43175">
    <property type="entry name" value="CARBONIC ANHYDRASE"/>
    <property type="match status" value="1"/>
</dbReference>
<comment type="caution">
    <text evidence="8">The sequence shown here is derived from an EMBL/GenBank/DDBJ whole genome shotgun (WGS) entry which is preliminary data.</text>
</comment>
<dbReference type="CDD" id="cd03379">
    <property type="entry name" value="beta_CA_cladeD"/>
    <property type="match status" value="1"/>
</dbReference>
<comment type="catalytic activity">
    <reaction evidence="7">
        <text>hydrogencarbonate + H(+) = CO2 + H2O</text>
        <dbReference type="Rhea" id="RHEA:10748"/>
        <dbReference type="ChEBI" id="CHEBI:15377"/>
        <dbReference type="ChEBI" id="CHEBI:15378"/>
        <dbReference type="ChEBI" id="CHEBI:16526"/>
        <dbReference type="ChEBI" id="CHEBI:17544"/>
        <dbReference type="EC" id="4.2.1.1"/>
    </reaction>
</comment>
<gene>
    <name evidence="8" type="primary">canA</name>
    <name evidence="8" type="ORF">GCM10010420_30440</name>
</gene>
<evidence type="ECO:0000256" key="5">
    <source>
        <dbReference type="ARBA" id="ARBA00022833"/>
    </source>
</evidence>
<dbReference type="Gene3D" id="3.40.1050.10">
    <property type="entry name" value="Carbonic anhydrase"/>
    <property type="match status" value="1"/>
</dbReference>
<comment type="function">
    <text evidence="6">Catalyzes the reversible hydration of carbon dioxide to form bicarbonate.</text>
</comment>
<dbReference type="InterPro" id="IPR036874">
    <property type="entry name" value="Carbonic_anhydrase_sf"/>
</dbReference>
<name>A0ABP5VK46_9ACTN</name>
<dbReference type="RefSeq" id="WP_344631551.1">
    <property type="nucleotide sequence ID" value="NZ_BAAATJ010000013.1"/>
</dbReference>
<dbReference type="InterPro" id="IPR001765">
    <property type="entry name" value="Carbonic_anhydrase"/>
</dbReference>
<keyword evidence="5" id="KW-0862">Zinc</keyword>
<proteinExistence type="inferred from homology"/>
<dbReference type="Proteomes" id="UP001500058">
    <property type="component" value="Unassembled WGS sequence"/>
</dbReference>
<evidence type="ECO:0000256" key="4">
    <source>
        <dbReference type="ARBA" id="ARBA00022723"/>
    </source>
</evidence>
<comment type="similarity">
    <text evidence="2">Belongs to the beta-class carbonic anhydrase family.</text>
</comment>